<dbReference type="PANTHER" id="PTHR43327:SF36">
    <property type="entry name" value="HYPERSENSITIVE-INDUCED RESPONSE PROTEIN 1"/>
    <property type="match status" value="1"/>
</dbReference>
<dbReference type="EMBL" id="JACGCM010000816">
    <property type="protein sequence ID" value="KAF6165703.1"/>
    <property type="molecule type" value="Genomic_DNA"/>
</dbReference>
<reference evidence="1 2" key="1">
    <citation type="journal article" date="2020" name="IScience">
        <title>Genome Sequencing of the Endangered Kingdonia uniflora (Circaeasteraceae, Ranunculales) Reveals Potential Mechanisms of Evolutionary Specialization.</title>
        <authorList>
            <person name="Sun Y."/>
            <person name="Deng T."/>
            <person name="Zhang A."/>
            <person name="Moore M.J."/>
            <person name="Landis J.B."/>
            <person name="Lin N."/>
            <person name="Zhang H."/>
            <person name="Zhang X."/>
            <person name="Huang J."/>
            <person name="Zhang X."/>
            <person name="Sun H."/>
            <person name="Wang H."/>
        </authorList>
    </citation>
    <scope>NUCLEOTIDE SEQUENCE [LARGE SCALE GENOMIC DNA]</scope>
    <source>
        <strain evidence="1">TB1705</strain>
        <tissue evidence="1">Leaf</tissue>
    </source>
</reference>
<keyword evidence="2" id="KW-1185">Reference proteome</keyword>
<evidence type="ECO:0000313" key="1">
    <source>
        <dbReference type="EMBL" id="KAF6165703.1"/>
    </source>
</evidence>
<accession>A0A7J7NF53</accession>
<dbReference type="AlphaFoldDB" id="A0A7J7NF53"/>
<gene>
    <name evidence="1" type="ORF">GIB67_012600</name>
</gene>
<protein>
    <submittedName>
        <fullName evidence="1">Uncharacterized protein</fullName>
    </submittedName>
</protein>
<dbReference type="PANTHER" id="PTHR43327">
    <property type="entry name" value="STOMATIN-LIKE PROTEIN 2, MITOCHONDRIAL"/>
    <property type="match status" value="1"/>
</dbReference>
<dbReference type="OrthoDB" id="1689270at2759"/>
<proteinExistence type="predicted"/>
<evidence type="ECO:0000313" key="2">
    <source>
        <dbReference type="Proteomes" id="UP000541444"/>
    </source>
</evidence>
<dbReference type="InterPro" id="IPR050710">
    <property type="entry name" value="Band7/mec-2_domain"/>
</dbReference>
<comment type="caution">
    <text evidence="1">The sequence shown here is derived from an EMBL/GenBank/DDBJ whole genome shotgun (WGS) entry which is preliminary data.</text>
</comment>
<name>A0A7J7NF53_9MAGN</name>
<organism evidence="1 2">
    <name type="scientific">Kingdonia uniflora</name>
    <dbReference type="NCBI Taxonomy" id="39325"/>
    <lineage>
        <taxon>Eukaryota</taxon>
        <taxon>Viridiplantae</taxon>
        <taxon>Streptophyta</taxon>
        <taxon>Embryophyta</taxon>
        <taxon>Tracheophyta</taxon>
        <taxon>Spermatophyta</taxon>
        <taxon>Magnoliopsida</taxon>
        <taxon>Ranunculales</taxon>
        <taxon>Circaeasteraceae</taxon>
        <taxon>Kingdonia</taxon>
    </lineage>
</organism>
<sequence length="127" mass="14091">MSAYGYHIIQMLITYIEPDEHVKWAMNKINAAARMRVVANEKAEAKKILQIKRAEGDAKAKYLSGTTTKDVMDKVLVTQYFDTMKKIGTSSKSLVVFIPHGPGVARDVAAHICDGLLQKEPSQSLIL</sequence>
<dbReference type="Proteomes" id="UP000541444">
    <property type="component" value="Unassembled WGS sequence"/>
</dbReference>